<dbReference type="EMBL" id="CAACVG010001963">
    <property type="protein sequence ID" value="VEN35921.1"/>
    <property type="molecule type" value="Genomic_DNA"/>
</dbReference>
<gene>
    <name evidence="1" type="ORF">CALMAC_LOCUS1687</name>
</gene>
<keyword evidence="2" id="KW-1185">Reference proteome</keyword>
<organism evidence="1 2">
    <name type="scientific">Callosobruchus maculatus</name>
    <name type="common">Southern cowpea weevil</name>
    <name type="synonym">Pulse bruchid</name>
    <dbReference type="NCBI Taxonomy" id="64391"/>
    <lineage>
        <taxon>Eukaryota</taxon>
        <taxon>Metazoa</taxon>
        <taxon>Ecdysozoa</taxon>
        <taxon>Arthropoda</taxon>
        <taxon>Hexapoda</taxon>
        <taxon>Insecta</taxon>
        <taxon>Pterygota</taxon>
        <taxon>Neoptera</taxon>
        <taxon>Endopterygota</taxon>
        <taxon>Coleoptera</taxon>
        <taxon>Polyphaga</taxon>
        <taxon>Cucujiformia</taxon>
        <taxon>Chrysomeloidea</taxon>
        <taxon>Chrysomelidae</taxon>
        <taxon>Bruchinae</taxon>
        <taxon>Bruchini</taxon>
        <taxon>Callosobruchus</taxon>
    </lineage>
</organism>
<dbReference type="AlphaFoldDB" id="A0A653BJY5"/>
<reference evidence="1 2" key="1">
    <citation type="submission" date="2019-01" db="EMBL/GenBank/DDBJ databases">
        <authorList>
            <person name="Sayadi A."/>
        </authorList>
    </citation>
    <scope>NUCLEOTIDE SEQUENCE [LARGE SCALE GENOMIC DNA]</scope>
</reference>
<sequence>MDHTAFLEKLKANFDITTNLRDVLFKECSIKKYSDINENVFGEKLFLLYTCDISIYNVSFLIKILSFNYVKKNEILKLDIEVPDKQVEKEVARTRNYLKRYRNLNETLRLLIQTSKFLETRRLVTEILFSKEPWISLSRLDDGALCIQYLEETDDLSIKIIVGWRIDRDLKSNAVIDVIEVYYNNFNLPNAPVIKDILTSLTHPSLDFHEKLKLWKSLIVNLQDKRTRRMPSSSLQITSDTDNVILISDSTVTNDAQARSTQVDSVINSALQSTSDTDNVILISDSAVTKNKHENSTEVDSVIYISDSVIQTEFNSSEADGVIVISDCIEENQPSVRKRRRVGGVQTDSSSTSIVIID</sequence>
<accession>A0A653BJY5</accession>
<evidence type="ECO:0000313" key="1">
    <source>
        <dbReference type="EMBL" id="VEN35921.1"/>
    </source>
</evidence>
<evidence type="ECO:0000313" key="2">
    <source>
        <dbReference type="Proteomes" id="UP000410492"/>
    </source>
</evidence>
<dbReference type="Proteomes" id="UP000410492">
    <property type="component" value="Unassembled WGS sequence"/>
</dbReference>
<protein>
    <submittedName>
        <fullName evidence="1">Uncharacterized protein</fullName>
    </submittedName>
</protein>
<proteinExistence type="predicted"/>
<name>A0A653BJY5_CALMS</name>
<dbReference type="OrthoDB" id="6719573at2759"/>